<keyword evidence="3" id="KW-1185">Reference proteome</keyword>
<accession>A0A5C9A768</accession>
<feature type="transmembrane region" description="Helical" evidence="1">
    <location>
        <begin position="83"/>
        <end position="104"/>
    </location>
</feature>
<dbReference type="PANTHER" id="PTHR35867:SF1">
    <property type="entry name" value="PROTEIN RSEC"/>
    <property type="match status" value="1"/>
</dbReference>
<evidence type="ECO:0000313" key="2">
    <source>
        <dbReference type="EMBL" id="TXS95510.1"/>
    </source>
</evidence>
<sequence length="161" mass="16726">MLLESGEVVAVEADAVWVETLRKSTCGTCSAQKGCGHGLLNRLGSGRRHYIRVLAGELDPGQCRVGDTVDFALPESVLLRGSLIVYLLPLLAMLAGALIASALWPGSPDLAGPGGAAAGFALGFMAVRLHARQHADDPDMQPTLVARHNAPAAHVAAIEVT</sequence>
<protein>
    <submittedName>
        <fullName evidence="2">SoxR reducing system RseC family protein</fullName>
    </submittedName>
</protein>
<dbReference type="PIRSF" id="PIRSF004923">
    <property type="entry name" value="RseC"/>
    <property type="match status" value="1"/>
</dbReference>
<dbReference type="RefSeq" id="WP_148067421.1">
    <property type="nucleotide sequence ID" value="NZ_VRZA01000002.1"/>
</dbReference>
<organism evidence="2 3">
    <name type="scientific">Parahaliea maris</name>
    <dbReference type="NCBI Taxonomy" id="2716870"/>
    <lineage>
        <taxon>Bacteria</taxon>
        <taxon>Pseudomonadati</taxon>
        <taxon>Pseudomonadota</taxon>
        <taxon>Gammaproteobacteria</taxon>
        <taxon>Cellvibrionales</taxon>
        <taxon>Halieaceae</taxon>
        <taxon>Parahaliea</taxon>
    </lineage>
</organism>
<keyword evidence="1" id="KW-0812">Transmembrane</keyword>
<reference evidence="2 3" key="1">
    <citation type="submission" date="2019-08" db="EMBL/GenBank/DDBJ databases">
        <title>Parahaliea maris sp. nov., isolated from the surface seawater.</title>
        <authorList>
            <person name="Liu Y."/>
        </authorList>
    </citation>
    <scope>NUCLEOTIDE SEQUENCE [LARGE SCALE GENOMIC DNA]</scope>
    <source>
        <strain evidence="2 3">HSLHS9</strain>
    </source>
</reference>
<feature type="transmembrane region" description="Helical" evidence="1">
    <location>
        <begin position="110"/>
        <end position="131"/>
    </location>
</feature>
<name>A0A5C9A768_9GAMM</name>
<dbReference type="InterPro" id="IPR007359">
    <property type="entry name" value="SigmaE_reg_RseC_MucC"/>
</dbReference>
<dbReference type="Proteomes" id="UP000321039">
    <property type="component" value="Unassembled WGS sequence"/>
</dbReference>
<dbReference type="EMBL" id="VRZA01000002">
    <property type="protein sequence ID" value="TXS95510.1"/>
    <property type="molecule type" value="Genomic_DNA"/>
</dbReference>
<keyword evidence="1" id="KW-0472">Membrane</keyword>
<gene>
    <name evidence="2" type="ORF">FV139_06385</name>
</gene>
<dbReference type="AlphaFoldDB" id="A0A5C9A768"/>
<proteinExistence type="predicted"/>
<evidence type="ECO:0000313" key="3">
    <source>
        <dbReference type="Proteomes" id="UP000321039"/>
    </source>
</evidence>
<dbReference type="PANTHER" id="PTHR35867">
    <property type="entry name" value="PROTEIN RSEC"/>
    <property type="match status" value="1"/>
</dbReference>
<evidence type="ECO:0000256" key="1">
    <source>
        <dbReference type="SAM" id="Phobius"/>
    </source>
</evidence>
<dbReference type="Pfam" id="PF04246">
    <property type="entry name" value="RseC_MucC"/>
    <property type="match status" value="1"/>
</dbReference>
<dbReference type="InterPro" id="IPR026268">
    <property type="entry name" value="RseC"/>
</dbReference>
<comment type="caution">
    <text evidence="2">The sequence shown here is derived from an EMBL/GenBank/DDBJ whole genome shotgun (WGS) entry which is preliminary data.</text>
</comment>
<keyword evidence="1" id="KW-1133">Transmembrane helix</keyword>